<keyword evidence="1" id="KW-0812">Transmembrane</keyword>
<proteinExistence type="predicted"/>
<protein>
    <submittedName>
        <fullName evidence="2">Uncharacterized protein</fullName>
    </submittedName>
</protein>
<feature type="transmembrane region" description="Helical" evidence="1">
    <location>
        <begin position="29"/>
        <end position="49"/>
    </location>
</feature>
<dbReference type="AlphaFoldDB" id="A0A433VNN6"/>
<keyword evidence="1" id="KW-1133">Transmembrane helix</keyword>
<dbReference type="EMBL" id="RSCL01000004">
    <property type="protein sequence ID" value="RUT07710.1"/>
    <property type="molecule type" value="Genomic_DNA"/>
</dbReference>
<evidence type="ECO:0000313" key="3">
    <source>
        <dbReference type="Proteomes" id="UP000271624"/>
    </source>
</evidence>
<dbReference type="Proteomes" id="UP000271624">
    <property type="component" value="Unassembled WGS sequence"/>
</dbReference>
<accession>A0A433VNN6</accession>
<sequence>MPSNIIILIAALIIAFFVFRALLNVTKTLISTAITILVVVVILSVFGVAPQDLMQELKNLPQIIGRSITEIRKLFGF</sequence>
<feature type="transmembrane region" description="Helical" evidence="1">
    <location>
        <begin position="5"/>
        <end position="23"/>
    </location>
</feature>
<comment type="caution">
    <text evidence="2">The sequence shown here is derived from an EMBL/GenBank/DDBJ whole genome shotgun (WGS) entry which is preliminary data.</text>
</comment>
<name>A0A433VNN6_9CYAN</name>
<keyword evidence="3" id="KW-1185">Reference proteome</keyword>
<evidence type="ECO:0000313" key="2">
    <source>
        <dbReference type="EMBL" id="RUT07710.1"/>
    </source>
</evidence>
<dbReference type="RefSeq" id="WP_127080582.1">
    <property type="nucleotide sequence ID" value="NZ_RSCL01000004.1"/>
</dbReference>
<reference evidence="2" key="1">
    <citation type="submission" date="2018-12" db="EMBL/GenBank/DDBJ databases">
        <authorList>
            <person name="Will S."/>
            <person name="Neumann-Schaal M."/>
            <person name="Henke P."/>
        </authorList>
    </citation>
    <scope>NUCLEOTIDE SEQUENCE</scope>
    <source>
        <strain evidence="2">PCC 7102</strain>
    </source>
</reference>
<keyword evidence="1" id="KW-0472">Membrane</keyword>
<organism evidence="2 3">
    <name type="scientific">Dulcicalothrix desertica PCC 7102</name>
    <dbReference type="NCBI Taxonomy" id="232991"/>
    <lineage>
        <taxon>Bacteria</taxon>
        <taxon>Bacillati</taxon>
        <taxon>Cyanobacteriota</taxon>
        <taxon>Cyanophyceae</taxon>
        <taxon>Nostocales</taxon>
        <taxon>Calotrichaceae</taxon>
        <taxon>Dulcicalothrix</taxon>
    </lineage>
</organism>
<dbReference type="OrthoDB" id="561356at2"/>
<gene>
    <name evidence="2" type="ORF">DSM106972_019700</name>
</gene>
<evidence type="ECO:0000256" key="1">
    <source>
        <dbReference type="SAM" id="Phobius"/>
    </source>
</evidence>
<reference evidence="2" key="2">
    <citation type="journal article" date="2019" name="Genome Biol. Evol.">
        <title>Day and night: Metabolic profiles and evolutionary relationships of six axenic non-marine cyanobacteria.</title>
        <authorList>
            <person name="Will S.E."/>
            <person name="Henke P."/>
            <person name="Boedeker C."/>
            <person name="Huang S."/>
            <person name="Brinkmann H."/>
            <person name="Rohde M."/>
            <person name="Jarek M."/>
            <person name="Friedl T."/>
            <person name="Seufert S."/>
            <person name="Schumacher M."/>
            <person name="Overmann J."/>
            <person name="Neumann-Schaal M."/>
            <person name="Petersen J."/>
        </authorList>
    </citation>
    <scope>NUCLEOTIDE SEQUENCE [LARGE SCALE GENOMIC DNA]</scope>
    <source>
        <strain evidence="2">PCC 7102</strain>
    </source>
</reference>